<dbReference type="Proteomes" id="UP000016057">
    <property type="component" value="Unassembled WGS sequence"/>
</dbReference>
<comment type="caution">
    <text evidence="15">The sequence shown here is derived from an EMBL/GenBank/DDBJ whole genome shotgun (WGS) entry which is preliminary data.</text>
</comment>
<dbReference type="Gene3D" id="6.10.340.10">
    <property type="match status" value="1"/>
</dbReference>
<dbReference type="PROSITE" id="PS50109">
    <property type="entry name" value="HIS_KIN"/>
    <property type="match status" value="1"/>
</dbReference>
<dbReference type="InterPro" id="IPR050398">
    <property type="entry name" value="HssS/ArlS-like"/>
</dbReference>
<dbReference type="PROSITE" id="PS50885">
    <property type="entry name" value="HAMP"/>
    <property type="match status" value="1"/>
</dbReference>
<evidence type="ECO:0000256" key="4">
    <source>
        <dbReference type="ARBA" id="ARBA00015735"/>
    </source>
</evidence>
<evidence type="ECO:0000256" key="1">
    <source>
        <dbReference type="ARBA" id="ARBA00000085"/>
    </source>
</evidence>
<dbReference type="CDD" id="cd00082">
    <property type="entry name" value="HisKA"/>
    <property type="match status" value="1"/>
</dbReference>
<dbReference type="InterPro" id="IPR004358">
    <property type="entry name" value="Sig_transdc_His_kin-like_C"/>
</dbReference>
<evidence type="ECO:0000256" key="11">
    <source>
        <dbReference type="ARBA" id="ARBA00023136"/>
    </source>
</evidence>
<dbReference type="Pfam" id="PF00512">
    <property type="entry name" value="HisKA"/>
    <property type="match status" value="1"/>
</dbReference>
<dbReference type="InterPro" id="IPR036097">
    <property type="entry name" value="HisK_dim/P_sf"/>
</dbReference>
<feature type="domain" description="Histidine kinase" evidence="13">
    <location>
        <begin position="271"/>
        <end position="488"/>
    </location>
</feature>
<evidence type="ECO:0000256" key="3">
    <source>
        <dbReference type="ARBA" id="ARBA00012438"/>
    </source>
</evidence>
<evidence type="ECO:0000259" key="13">
    <source>
        <dbReference type="PROSITE" id="PS50109"/>
    </source>
</evidence>
<dbReference type="InterPro" id="IPR036890">
    <property type="entry name" value="HATPase_C_sf"/>
</dbReference>
<keyword evidence="6" id="KW-0808">Transferase</keyword>
<dbReference type="SUPFAM" id="SSF47384">
    <property type="entry name" value="Homodimeric domain of signal transducing histidine kinase"/>
    <property type="match status" value="1"/>
</dbReference>
<evidence type="ECO:0000256" key="5">
    <source>
        <dbReference type="ARBA" id="ARBA00022553"/>
    </source>
</evidence>
<dbReference type="RefSeq" id="WP_009492036.1">
    <property type="nucleotide sequence ID" value="NZ_AMYT01000022.1"/>
</dbReference>
<dbReference type="EMBL" id="AMYT01000022">
    <property type="protein sequence ID" value="EKU26927.1"/>
    <property type="molecule type" value="Genomic_DNA"/>
</dbReference>
<dbReference type="CDD" id="cd00075">
    <property type="entry name" value="HATPase"/>
    <property type="match status" value="1"/>
</dbReference>
<keyword evidence="10" id="KW-0902">Two-component regulatory system</keyword>
<dbReference type="PANTHER" id="PTHR45528">
    <property type="entry name" value="SENSOR HISTIDINE KINASE CPXA"/>
    <property type="match status" value="1"/>
</dbReference>
<feature type="transmembrane region" description="Helical" evidence="12">
    <location>
        <begin position="20"/>
        <end position="42"/>
    </location>
</feature>
<reference evidence="15 16" key="1">
    <citation type="journal article" date="2013" name="Genome Announc.">
        <title>Draft Genome Sequence of Catellicoccus marimammalium, a Novel Species Commonly Found in Gull Feces.</title>
        <authorList>
            <person name="Weigand M.R."/>
            <person name="Ryu H."/>
            <person name="Bozcek L."/>
            <person name="Konstantinidis K.T."/>
            <person name="Santo Domingo J.W."/>
        </authorList>
    </citation>
    <scope>NUCLEOTIDE SEQUENCE [LARGE SCALE GENOMIC DNA]</scope>
    <source>
        <strain evidence="15 16">M35/04/3</strain>
    </source>
</reference>
<dbReference type="OrthoDB" id="9786919at2"/>
<dbReference type="GO" id="GO:0016020">
    <property type="term" value="C:membrane"/>
    <property type="evidence" value="ECO:0007669"/>
    <property type="project" value="UniProtKB-SubCell"/>
</dbReference>
<dbReference type="PANTHER" id="PTHR45528:SF12">
    <property type="entry name" value="SENSOR HISTIDINE KINASE ARSS"/>
    <property type="match status" value="1"/>
</dbReference>
<proteinExistence type="predicted"/>
<evidence type="ECO:0000256" key="2">
    <source>
        <dbReference type="ARBA" id="ARBA00004141"/>
    </source>
</evidence>
<feature type="domain" description="HAMP" evidence="14">
    <location>
        <begin position="209"/>
        <end position="263"/>
    </location>
</feature>
<dbReference type="SMART" id="SM00388">
    <property type="entry name" value="HisKA"/>
    <property type="match status" value="1"/>
</dbReference>
<evidence type="ECO:0000313" key="16">
    <source>
        <dbReference type="Proteomes" id="UP000016057"/>
    </source>
</evidence>
<evidence type="ECO:0000256" key="6">
    <source>
        <dbReference type="ARBA" id="ARBA00022679"/>
    </source>
</evidence>
<gene>
    <name evidence="15" type="ORF">C683_1202</name>
</gene>
<dbReference type="Gene3D" id="3.30.565.10">
    <property type="entry name" value="Histidine kinase-like ATPase, C-terminal domain"/>
    <property type="match status" value="1"/>
</dbReference>
<keyword evidence="16" id="KW-1185">Reference proteome</keyword>
<name>K8ZA52_9ENTE</name>
<dbReference type="AlphaFoldDB" id="K8ZA52"/>
<evidence type="ECO:0000256" key="8">
    <source>
        <dbReference type="ARBA" id="ARBA00022777"/>
    </source>
</evidence>
<evidence type="ECO:0000256" key="12">
    <source>
        <dbReference type="SAM" id="Phobius"/>
    </source>
</evidence>
<dbReference type="SUPFAM" id="SSF55874">
    <property type="entry name" value="ATPase domain of HSP90 chaperone/DNA topoisomerase II/histidine kinase"/>
    <property type="match status" value="1"/>
</dbReference>
<dbReference type="InterPro" id="IPR003661">
    <property type="entry name" value="HisK_dim/P_dom"/>
</dbReference>
<evidence type="ECO:0000256" key="9">
    <source>
        <dbReference type="ARBA" id="ARBA00022989"/>
    </source>
</evidence>
<dbReference type="Pfam" id="PF02518">
    <property type="entry name" value="HATPase_c"/>
    <property type="match status" value="1"/>
</dbReference>
<comment type="subcellular location">
    <subcellularLocation>
        <location evidence="2">Membrane</location>
        <topology evidence="2">Multi-pass membrane protein</topology>
    </subcellularLocation>
</comment>
<protein>
    <recommendedName>
        <fullName evidence="4">Signal transduction histidine-protein kinase ArlS</fullName>
        <ecNumber evidence="3">2.7.13.3</ecNumber>
    </recommendedName>
</protein>
<keyword evidence="7 12" id="KW-0812">Transmembrane</keyword>
<dbReference type="EC" id="2.7.13.3" evidence="3"/>
<feature type="transmembrane region" description="Helical" evidence="12">
    <location>
        <begin position="191"/>
        <end position="212"/>
    </location>
</feature>
<dbReference type="eggNOG" id="COG5002">
    <property type="taxonomic scope" value="Bacteria"/>
</dbReference>
<sequence>MNKEHSFKKFRIKSLRVKWVTLTLTFILGMFLIFSTFIYYNATQMMSIEGRKNIELTIEDMVRQLSQSDQSLDKKTSNTLLSKAVKISGGKGNYTVNVGNLIAELGQDELYAYVYSADKKLVVETRPKKDYQSKPLVQNIHLRRVNGMPGFVVGKEVRSKKTNKVVGYVQLFYELDDLNHIRKDIVHNIEIFVVIGLIISFLGAILISHYFLDPLQKLVNTMKIMQEDPMTDERTPLPKDKNELWELTKSSNHMMDQVQRYIHQQEQFVEDVSHELRTPVAIIEGHLQMLNRWGKDDPEILSESLEASLQEIDRMKALVQEMLDLTRIDQEELQYQNETCVARSLVQQVLNNFQILYPDFSFVLNDELLEPVEVCICHRHLEQLLVILIDNAVKYSTDKKVVHVTLSANTRHLEIAVQDFGEGISKEDLQKIFDRFYRVDKARSRQKGGNGLGLAIAQKLVEVYHGKLSVDSILDEGTVFHIELPIKKEK</sequence>
<dbReference type="InterPro" id="IPR003660">
    <property type="entry name" value="HAMP_dom"/>
</dbReference>
<dbReference type="FunFam" id="1.10.287.130:FF:000001">
    <property type="entry name" value="Two-component sensor histidine kinase"/>
    <property type="match status" value="1"/>
</dbReference>
<evidence type="ECO:0000256" key="10">
    <source>
        <dbReference type="ARBA" id="ARBA00023012"/>
    </source>
</evidence>
<dbReference type="GO" id="GO:0000155">
    <property type="term" value="F:phosphorelay sensor kinase activity"/>
    <property type="evidence" value="ECO:0007669"/>
    <property type="project" value="InterPro"/>
</dbReference>
<dbReference type="STRING" id="1234409.C683_1202"/>
<keyword evidence="5" id="KW-0597">Phosphoprotein</keyword>
<keyword evidence="8 15" id="KW-0418">Kinase</keyword>
<evidence type="ECO:0000313" key="15">
    <source>
        <dbReference type="EMBL" id="EKU26927.1"/>
    </source>
</evidence>
<keyword evidence="9 12" id="KW-1133">Transmembrane helix</keyword>
<evidence type="ECO:0000256" key="7">
    <source>
        <dbReference type="ARBA" id="ARBA00022692"/>
    </source>
</evidence>
<dbReference type="InterPro" id="IPR041610">
    <property type="entry name" value="ArlS_N"/>
</dbReference>
<dbReference type="InterPro" id="IPR003594">
    <property type="entry name" value="HATPase_dom"/>
</dbReference>
<dbReference type="PRINTS" id="PR00344">
    <property type="entry name" value="BCTRLSENSOR"/>
</dbReference>
<evidence type="ECO:0000259" key="14">
    <source>
        <dbReference type="PROSITE" id="PS50885"/>
    </source>
</evidence>
<comment type="catalytic activity">
    <reaction evidence="1">
        <text>ATP + protein L-histidine = ADP + protein N-phospho-L-histidine.</text>
        <dbReference type="EC" id="2.7.13.3"/>
    </reaction>
</comment>
<accession>K8ZA52</accession>
<organism evidence="15 16">
    <name type="scientific">Catellicoccus marimammalium M35/04/3</name>
    <dbReference type="NCBI Taxonomy" id="1234409"/>
    <lineage>
        <taxon>Bacteria</taxon>
        <taxon>Bacillati</taxon>
        <taxon>Bacillota</taxon>
        <taxon>Bacilli</taxon>
        <taxon>Lactobacillales</taxon>
        <taxon>Enterococcaceae</taxon>
        <taxon>Catellicoccus</taxon>
    </lineage>
</organism>
<dbReference type="FunFam" id="3.30.565.10:FF:000006">
    <property type="entry name" value="Sensor histidine kinase WalK"/>
    <property type="match status" value="1"/>
</dbReference>
<dbReference type="InterPro" id="IPR005467">
    <property type="entry name" value="His_kinase_dom"/>
</dbReference>
<dbReference type="Gene3D" id="1.10.287.130">
    <property type="match status" value="1"/>
</dbReference>
<dbReference type="Pfam" id="PF18719">
    <property type="entry name" value="ArlS_N"/>
    <property type="match status" value="1"/>
</dbReference>
<dbReference type="SMART" id="SM00387">
    <property type="entry name" value="HATPase_c"/>
    <property type="match status" value="1"/>
</dbReference>
<keyword evidence="11 12" id="KW-0472">Membrane</keyword>